<protein>
    <recommendedName>
        <fullName evidence="3">EXPERA domain-containing protein</fullName>
    </recommendedName>
</protein>
<evidence type="ECO:0008006" key="3">
    <source>
        <dbReference type="Google" id="ProtNLM"/>
    </source>
</evidence>
<name>A0A7R9UZE2_9CHLO</name>
<dbReference type="PANTHER" id="PTHR37919:SF2">
    <property type="entry name" value="EXPERA DOMAIN-CONTAINING PROTEIN"/>
    <property type="match status" value="1"/>
</dbReference>
<organism evidence="2">
    <name type="scientific">Chlamydomonas euryale</name>
    <dbReference type="NCBI Taxonomy" id="1486919"/>
    <lineage>
        <taxon>Eukaryota</taxon>
        <taxon>Viridiplantae</taxon>
        <taxon>Chlorophyta</taxon>
        <taxon>core chlorophytes</taxon>
        <taxon>Chlorophyceae</taxon>
        <taxon>CS clade</taxon>
        <taxon>Chlamydomonadales</taxon>
        <taxon>Chlamydomonadaceae</taxon>
        <taxon>Chlamydomonas</taxon>
    </lineage>
</organism>
<evidence type="ECO:0000256" key="1">
    <source>
        <dbReference type="SAM" id="Phobius"/>
    </source>
</evidence>
<sequence>MPSQAAKRSLAKAGSRGSSSGSIAPGWLTPWLVISGVLVVWDAGYVLMRPRSMPGGDLFWLWRPYPLYASVDRAYGLEGLESGDGFAPAQSWLNLVEVLLHWLSVWLMQGKQTAHAGDLLAFGSQLTTFWKTLLYGLNDVCRKEPWTAHSDPFNMVFFYLIPNGFWLVLPALAVGQLGSRLLVLLQKAKRGRAA</sequence>
<accession>A0A7R9UZE2</accession>
<keyword evidence="1" id="KW-0812">Transmembrane</keyword>
<feature type="transmembrane region" description="Helical" evidence="1">
    <location>
        <begin position="157"/>
        <end position="183"/>
    </location>
</feature>
<evidence type="ECO:0000313" key="2">
    <source>
        <dbReference type="EMBL" id="CAD8280350.1"/>
    </source>
</evidence>
<proteinExistence type="predicted"/>
<dbReference type="AlphaFoldDB" id="A0A7R9UZE2"/>
<keyword evidence="1" id="KW-0472">Membrane</keyword>
<keyword evidence="1" id="KW-1133">Transmembrane helix</keyword>
<dbReference type="PANTHER" id="PTHR37919">
    <property type="entry name" value="PROTEIN CBG05606"/>
    <property type="match status" value="1"/>
</dbReference>
<dbReference type="EMBL" id="HBEC01000852">
    <property type="protein sequence ID" value="CAD8280350.1"/>
    <property type="molecule type" value="Transcribed_RNA"/>
</dbReference>
<gene>
    <name evidence="2" type="ORF">CEUR00632_LOCUS385</name>
</gene>
<feature type="transmembrane region" description="Helical" evidence="1">
    <location>
        <begin position="21"/>
        <end position="41"/>
    </location>
</feature>
<reference evidence="2" key="1">
    <citation type="submission" date="2021-01" db="EMBL/GenBank/DDBJ databases">
        <authorList>
            <person name="Corre E."/>
            <person name="Pelletier E."/>
            <person name="Niang G."/>
            <person name="Scheremetjew M."/>
            <person name="Finn R."/>
            <person name="Kale V."/>
            <person name="Holt S."/>
            <person name="Cochrane G."/>
            <person name="Meng A."/>
            <person name="Brown T."/>
            <person name="Cohen L."/>
        </authorList>
    </citation>
    <scope>NUCLEOTIDE SEQUENCE</scope>
    <source>
        <strain evidence="2">CCMP219</strain>
    </source>
</reference>